<dbReference type="EMBL" id="KN817531">
    <property type="protein sequence ID" value="KJA25571.1"/>
    <property type="molecule type" value="Genomic_DNA"/>
</dbReference>
<dbReference type="Proteomes" id="UP000054270">
    <property type="component" value="Unassembled WGS sequence"/>
</dbReference>
<accession>A0A0D2PAF4</accession>
<organism evidence="2 3">
    <name type="scientific">Hypholoma sublateritium (strain FD-334 SS-4)</name>
    <dbReference type="NCBI Taxonomy" id="945553"/>
    <lineage>
        <taxon>Eukaryota</taxon>
        <taxon>Fungi</taxon>
        <taxon>Dikarya</taxon>
        <taxon>Basidiomycota</taxon>
        <taxon>Agaricomycotina</taxon>
        <taxon>Agaricomycetes</taxon>
        <taxon>Agaricomycetidae</taxon>
        <taxon>Agaricales</taxon>
        <taxon>Agaricineae</taxon>
        <taxon>Strophariaceae</taxon>
        <taxon>Hypholoma</taxon>
    </lineage>
</organism>
<proteinExistence type="predicted"/>
<evidence type="ECO:0000313" key="3">
    <source>
        <dbReference type="Proteomes" id="UP000054270"/>
    </source>
</evidence>
<reference evidence="3" key="1">
    <citation type="submission" date="2014-04" db="EMBL/GenBank/DDBJ databases">
        <title>Evolutionary Origins and Diversification of the Mycorrhizal Mutualists.</title>
        <authorList>
            <consortium name="DOE Joint Genome Institute"/>
            <consortium name="Mycorrhizal Genomics Consortium"/>
            <person name="Kohler A."/>
            <person name="Kuo A."/>
            <person name="Nagy L.G."/>
            <person name="Floudas D."/>
            <person name="Copeland A."/>
            <person name="Barry K.W."/>
            <person name="Cichocki N."/>
            <person name="Veneault-Fourrey C."/>
            <person name="LaButti K."/>
            <person name="Lindquist E.A."/>
            <person name="Lipzen A."/>
            <person name="Lundell T."/>
            <person name="Morin E."/>
            <person name="Murat C."/>
            <person name="Riley R."/>
            <person name="Ohm R."/>
            <person name="Sun H."/>
            <person name="Tunlid A."/>
            <person name="Henrissat B."/>
            <person name="Grigoriev I.V."/>
            <person name="Hibbett D.S."/>
            <person name="Martin F."/>
        </authorList>
    </citation>
    <scope>NUCLEOTIDE SEQUENCE [LARGE SCALE GENOMIC DNA]</scope>
    <source>
        <strain evidence="3">FD-334 SS-4</strain>
    </source>
</reference>
<keyword evidence="1" id="KW-0472">Membrane</keyword>
<keyword evidence="1" id="KW-1133">Transmembrane helix</keyword>
<gene>
    <name evidence="2" type="ORF">HYPSUDRAFT_64749</name>
</gene>
<evidence type="ECO:0000313" key="2">
    <source>
        <dbReference type="EMBL" id="KJA25571.1"/>
    </source>
</evidence>
<name>A0A0D2PAF4_HYPSF</name>
<sequence>MTSTSASLTSSLGFATGTLTANLIVGTGLLAVAVTIAANSSPMQGVIGTPNSSATVFAGSFPD</sequence>
<dbReference type="AlphaFoldDB" id="A0A0D2PAF4"/>
<protein>
    <submittedName>
        <fullName evidence="2">Uncharacterized protein</fullName>
    </submittedName>
</protein>
<feature type="transmembrane region" description="Helical" evidence="1">
    <location>
        <begin position="12"/>
        <end position="38"/>
    </location>
</feature>
<keyword evidence="3" id="KW-1185">Reference proteome</keyword>
<keyword evidence="1" id="KW-0812">Transmembrane</keyword>
<evidence type="ECO:0000256" key="1">
    <source>
        <dbReference type="SAM" id="Phobius"/>
    </source>
</evidence>